<reference evidence="4 5" key="1">
    <citation type="submission" date="2017-05" db="EMBL/GenBank/DDBJ databases">
        <authorList>
            <person name="Varghese N."/>
            <person name="Submissions S."/>
        </authorList>
    </citation>
    <scope>NUCLEOTIDE SEQUENCE [LARGE SCALE GENOMIC DNA]</scope>
    <source>
        <strain evidence="4 5">DSM 45474</strain>
    </source>
</reference>
<keyword evidence="5" id="KW-1185">Reference proteome</keyword>
<dbReference type="PANTHER" id="PTHR42709">
    <property type="entry name" value="ALKALINE PHOSPHATASE LIKE PROTEIN"/>
    <property type="match status" value="1"/>
</dbReference>
<feature type="transmembrane region" description="Helical" evidence="2">
    <location>
        <begin position="165"/>
        <end position="187"/>
    </location>
</feature>
<dbReference type="AlphaFoldDB" id="A0A521BRB9"/>
<keyword evidence="2" id="KW-0812">Transmembrane</keyword>
<dbReference type="GO" id="GO:0005886">
    <property type="term" value="C:plasma membrane"/>
    <property type="evidence" value="ECO:0007669"/>
    <property type="project" value="TreeGrafter"/>
</dbReference>
<protein>
    <submittedName>
        <fullName evidence="4">Membrane protein YqaA, SNARE-associated domain</fullName>
    </submittedName>
</protein>
<dbReference type="Pfam" id="PF09335">
    <property type="entry name" value="VTT_dom"/>
    <property type="match status" value="1"/>
</dbReference>
<feature type="transmembrane region" description="Helical" evidence="2">
    <location>
        <begin position="132"/>
        <end position="153"/>
    </location>
</feature>
<accession>A0A521BRB9</accession>
<evidence type="ECO:0000313" key="4">
    <source>
        <dbReference type="EMBL" id="SMO49717.1"/>
    </source>
</evidence>
<evidence type="ECO:0000313" key="5">
    <source>
        <dbReference type="Proteomes" id="UP000315636"/>
    </source>
</evidence>
<sequence>MISEWIDVMVEWFMEYGVWGLIVVSFTESSFFPIIPEALLIPLGVAQPEMAWWYALITTVSSVAGALLGWWIGRKLGRPIMLRFFKEETVKKVEGYFEQYGGFSLAIAGFTPIPYKVFTIASGMCRIRIREVILWSFLGRGARFFLEGAIIAFLGKQAGEFIDQYLGLITASVAGAILVIVLIWQLIKRKKVQH</sequence>
<feature type="transmembrane region" description="Helical" evidence="2">
    <location>
        <begin position="52"/>
        <end position="73"/>
    </location>
</feature>
<gene>
    <name evidence="4" type="ORF">SAMN06264849_102341</name>
</gene>
<evidence type="ECO:0000259" key="3">
    <source>
        <dbReference type="Pfam" id="PF09335"/>
    </source>
</evidence>
<evidence type="ECO:0000256" key="2">
    <source>
        <dbReference type="SAM" id="Phobius"/>
    </source>
</evidence>
<dbReference type="InterPro" id="IPR032816">
    <property type="entry name" value="VTT_dom"/>
</dbReference>
<feature type="transmembrane region" description="Helical" evidence="2">
    <location>
        <begin position="12"/>
        <end position="32"/>
    </location>
</feature>
<dbReference type="InterPro" id="IPR051311">
    <property type="entry name" value="DedA_domain"/>
</dbReference>
<name>A0A521BRB9_9BACL</name>
<comment type="similarity">
    <text evidence="1">Belongs to the DedA family.</text>
</comment>
<feature type="domain" description="VTT" evidence="3">
    <location>
        <begin position="37"/>
        <end position="147"/>
    </location>
</feature>
<proteinExistence type="inferred from homology"/>
<dbReference type="PANTHER" id="PTHR42709:SF11">
    <property type="entry name" value="DEDA FAMILY PROTEIN"/>
    <property type="match status" value="1"/>
</dbReference>
<dbReference type="RefSeq" id="WP_342778355.1">
    <property type="nucleotide sequence ID" value="NZ_FXTI01000002.1"/>
</dbReference>
<keyword evidence="2" id="KW-0472">Membrane</keyword>
<dbReference type="Proteomes" id="UP000315636">
    <property type="component" value="Unassembled WGS sequence"/>
</dbReference>
<keyword evidence="2" id="KW-1133">Transmembrane helix</keyword>
<evidence type="ECO:0000256" key="1">
    <source>
        <dbReference type="ARBA" id="ARBA00010792"/>
    </source>
</evidence>
<dbReference type="EMBL" id="FXTI01000002">
    <property type="protein sequence ID" value="SMO49717.1"/>
    <property type="molecule type" value="Genomic_DNA"/>
</dbReference>
<organism evidence="4 5">
    <name type="scientific">Melghirimyces algeriensis</name>
    <dbReference type="NCBI Taxonomy" id="910412"/>
    <lineage>
        <taxon>Bacteria</taxon>
        <taxon>Bacillati</taxon>
        <taxon>Bacillota</taxon>
        <taxon>Bacilli</taxon>
        <taxon>Bacillales</taxon>
        <taxon>Thermoactinomycetaceae</taxon>
        <taxon>Melghirimyces</taxon>
    </lineage>
</organism>